<evidence type="ECO:0000256" key="2">
    <source>
        <dbReference type="ARBA" id="ARBA00023224"/>
    </source>
</evidence>
<name>A0A7Y3TVN1_9GAMM</name>
<comment type="caution">
    <text evidence="8">The sequence shown here is derived from an EMBL/GenBank/DDBJ whole genome shotgun (WGS) entry which is preliminary data.</text>
</comment>
<keyword evidence="5" id="KW-0175">Coiled coil</keyword>
<reference evidence="8 9" key="2">
    <citation type="submission" date="2020-06" db="EMBL/GenBank/DDBJ databases">
        <title>Halomonas songnenensis sp. nov., a moderately halophilic bacterium isolated from saline and alkaline soils.</title>
        <authorList>
            <person name="Jiang J."/>
            <person name="Pan Y."/>
        </authorList>
    </citation>
    <scope>NUCLEOTIDE SEQUENCE [LARGE SCALE GENOMIC DNA]</scope>
    <source>
        <strain evidence="8 9">TBZ9</strain>
    </source>
</reference>
<evidence type="ECO:0000259" key="7">
    <source>
        <dbReference type="PROSITE" id="PS50111"/>
    </source>
</evidence>
<keyword evidence="2 4" id="KW-0807">Transducer</keyword>
<evidence type="ECO:0000256" key="1">
    <source>
        <dbReference type="ARBA" id="ARBA00004370"/>
    </source>
</evidence>
<dbReference type="GO" id="GO:0016020">
    <property type="term" value="C:membrane"/>
    <property type="evidence" value="ECO:0007669"/>
    <property type="project" value="UniProtKB-SubCell"/>
</dbReference>
<keyword evidence="6" id="KW-1133">Transmembrane helix</keyword>
<comment type="subcellular location">
    <subcellularLocation>
        <location evidence="1">Membrane</location>
    </subcellularLocation>
</comment>
<sequence>MCSGVTRVFLLAAGGHWLGGVWGYLGLLSATLGGAALVFSGSLGIYYADQKTLEQGNSWLWPVRDYRSVRNLAYRLMPRASSTAIASAEVSHYADRMDQRLDTQEEMARDASASMSAINAAIMQVSQSATQVATLAESARNASHANRGELVEIISEMNDVSRRSDEALEMLTALNDKIERVRNVTSMIEGIAEQTHLLSLNASIEAARAGEHGRGFAVVAGEVRNLALKTSTATQNVDTLVKDMHLSGQTVVNTMGHLMTRISERSQGIEQVGNRLGSMTDEVDQVHREITQVADAMESTQLHSQKVTDSLRQLEDDVDEGNRNMHELAQQARALMDAAESVDGELAQQRLAGRHQAVFHAAREAADQVGKLFEQAIKRGELKESELFEPSYESITGTRPPMYHTGFDRFTDRFLPAIQEPMLKHYSLGYAIACDHNGYVPTHNQAVSQPPTGDYEHDLAFCRSKRIFDDPTGSRCGKHENALLLQTYKRDTGEVMHDLSVPIYVNGKHWGGFRVGYQPEQTTAVAALPSR</sequence>
<evidence type="ECO:0000313" key="9">
    <source>
        <dbReference type="Proteomes" id="UP000588806"/>
    </source>
</evidence>
<dbReference type="GO" id="GO:0006935">
    <property type="term" value="P:chemotaxis"/>
    <property type="evidence" value="ECO:0007669"/>
    <property type="project" value="UniProtKB-ARBA"/>
</dbReference>
<evidence type="ECO:0000256" key="4">
    <source>
        <dbReference type="PROSITE-ProRule" id="PRU00284"/>
    </source>
</evidence>
<dbReference type="PROSITE" id="PS50111">
    <property type="entry name" value="CHEMOTAXIS_TRANSDUC_2"/>
    <property type="match status" value="1"/>
</dbReference>
<feature type="coiled-coil region" evidence="5">
    <location>
        <begin position="304"/>
        <end position="331"/>
    </location>
</feature>
<dbReference type="Gene3D" id="1.10.287.950">
    <property type="entry name" value="Methyl-accepting chemotaxis protein"/>
    <property type="match status" value="1"/>
</dbReference>
<gene>
    <name evidence="8" type="ORF">HLB35_03865</name>
</gene>
<dbReference type="Proteomes" id="UP000588806">
    <property type="component" value="Unassembled WGS sequence"/>
</dbReference>
<evidence type="ECO:0000256" key="6">
    <source>
        <dbReference type="SAM" id="Phobius"/>
    </source>
</evidence>
<dbReference type="PANTHER" id="PTHR32089">
    <property type="entry name" value="METHYL-ACCEPTING CHEMOTAXIS PROTEIN MCPB"/>
    <property type="match status" value="1"/>
</dbReference>
<evidence type="ECO:0000313" key="8">
    <source>
        <dbReference type="EMBL" id="NOG31112.1"/>
    </source>
</evidence>
<dbReference type="Pfam" id="PF00015">
    <property type="entry name" value="MCPsignal"/>
    <property type="match status" value="1"/>
</dbReference>
<accession>A0A7Y3TVN1</accession>
<feature type="domain" description="Methyl-accepting transducer" evidence="7">
    <location>
        <begin position="79"/>
        <end position="315"/>
    </location>
</feature>
<dbReference type="InterPro" id="IPR004089">
    <property type="entry name" value="MCPsignal_dom"/>
</dbReference>
<dbReference type="PANTHER" id="PTHR32089:SF120">
    <property type="entry name" value="METHYL-ACCEPTING CHEMOTAXIS PROTEIN TLPQ"/>
    <property type="match status" value="1"/>
</dbReference>
<dbReference type="SMART" id="SM00283">
    <property type="entry name" value="MA"/>
    <property type="match status" value="1"/>
</dbReference>
<dbReference type="GO" id="GO:0007165">
    <property type="term" value="P:signal transduction"/>
    <property type="evidence" value="ECO:0007669"/>
    <property type="project" value="UniProtKB-KW"/>
</dbReference>
<comment type="similarity">
    <text evidence="3">Belongs to the methyl-accepting chemotaxis (MCP) protein family.</text>
</comment>
<feature type="transmembrane region" description="Helical" evidence="6">
    <location>
        <begin position="21"/>
        <end position="48"/>
    </location>
</feature>
<proteinExistence type="inferred from homology"/>
<keyword evidence="6" id="KW-0472">Membrane</keyword>
<reference evidence="8 9" key="1">
    <citation type="submission" date="2020-05" db="EMBL/GenBank/DDBJ databases">
        <authorList>
            <person name="Ruan W."/>
            <person name="Jeon C.O."/>
            <person name="Chun B.H."/>
        </authorList>
    </citation>
    <scope>NUCLEOTIDE SEQUENCE [LARGE SCALE GENOMIC DNA]</scope>
    <source>
        <strain evidence="8 9">TBZ9</strain>
    </source>
</reference>
<organism evidence="8 9">
    <name type="scientific">Vreelandella azerica</name>
    <dbReference type="NCBI Taxonomy" id="2732867"/>
    <lineage>
        <taxon>Bacteria</taxon>
        <taxon>Pseudomonadati</taxon>
        <taxon>Pseudomonadota</taxon>
        <taxon>Gammaproteobacteria</taxon>
        <taxon>Oceanospirillales</taxon>
        <taxon>Halomonadaceae</taxon>
        <taxon>Vreelandella</taxon>
    </lineage>
</organism>
<keyword evidence="6" id="KW-0812">Transmembrane</keyword>
<evidence type="ECO:0000256" key="3">
    <source>
        <dbReference type="ARBA" id="ARBA00029447"/>
    </source>
</evidence>
<dbReference type="SUPFAM" id="SSF58104">
    <property type="entry name" value="Methyl-accepting chemotaxis protein (MCP) signaling domain"/>
    <property type="match status" value="1"/>
</dbReference>
<evidence type="ECO:0000256" key="5">
    <source>
        <dbReference type="SAM" id="Coils"/>
    </source>
</evidence>
<dbReference type="EMBL" id="JABFHI010000001">
    <property type="protein sequence ID" value="NOG31112.1"/>
    <property type="molecule type" value="Genomic_DNA"/>
</dbReference>
<protein>
    <submittedName>
        <fullName evidence="8">Methyl-accepting chemotaxis protein</fullName>
    </submittedName>
</protein>
<keyword evidence="9" id="KW-1185">Reference proteome</keyword>
<dbReference type="AlphaFoldDB" id="A0A7Y3TVN1"/>